<accession>A0A5J9SXW2</accession>
<keyword evidence="2" id="KW-0433">Leucine-rich repeat</keyword>
<dbReference type="GO" id="GO:0006952">
    <property type="term" value="P:defense response"/>
    <property type="evidence" value="ECO:0007669"/>
    <property type="project" value="UniProtKB-KW"/>
</dbReference>
<protein>
    <recommendedName>
        <fullName evidence="11">Rx N-terminal domain-containing protein</fullName>
    </recommendedName>
</protein>
<dbReference type="Gene3D" id="1.20.5.4130">
    <property type="match status" value="1"/>
</dbReference>
<feature type="non-terminal residue" evidence="9">
    <location>
        <position position="1"/>
    </location>
</feature>
<keyword evidence="4" id="KW-0547">Nucleotide-binding</keyword>
<comment type="similarity">
    <text evidence="1">Belongs to the disease resistance NB-LRR family.</text>
</comment>
<dbReference type="Pfam" id="PF00931">
    <property type="entry name" value="NB-ARC"/>
    <property type="match status" value="1"/>
</dbReference>
<dbReference type="OrthoDB" id="690341at2759"/>
<evidence type="ECO:0000256" key="4">
    <source>
        <dbReference type="ARBA" id="ARBA00022741"/>
    </source>
</evidence>
<evidence type="ECO:0000256" key="6">
    <source>
        <dbReference type="SAM" id="Coils"/>
    </source>
</evidence>
<evidence type="ECO:0000313" key="9">
    <source>
        <dbReference type="EMBL" id="TVU03797.1"/>
    </source>
</evidence>
<evidence type="ECO:0000259" key="8">
    <source>
        <dbReference type="Pfam" id="PF18052"/>
    </source>
</evidence>
<dbReference type="InterPro" id="IPR038005">
    <property type="entry name" value="RX-like_CC"/>
</dbReference>
<dbReference type="CDD" id="cd14798">
    <property type="entry name" value="RX-CC_like"/>
    <property type="match status" value="1"/>
</dbReference>
<evidence type="ECO:0000259" key="7">
    <source>
        <dbReference type="Pfam" id="PF00931"/>
    </source>
</evidence>
<evidence type="ECO:0000256" key="3">
    <source>
        <dbReference type="ARBA" id="ARBA00022737"/>
    </source>
</evidence>
<name>A0A5J9SXW2_9POAL</name>
<feature type="domain" description="NB-ARC" evidence="7">
    <location>
        <begin position="189"/>
        <end position="273"/>
    </location>
</feature>
<keyword evidence="6" id="KW-0175">Coiled coil</keyword>
<keyword evidence="5" id="KW-0611">Plant defense</keyword>
<evidence type="ECO:0000256" key="2">
    <source>
        <dbReference type="ARBA" id="ARBA00022614"/>
    </source>
</evidence>
<evidence type="ECO:0000313" key="10">
    <source>
        <dbReference type="Proteomes" id="UP000324897"/>
    </source>
</evidence>
<dbReference type="SUPFAM" id="SSF52540">
    <property type="entry name" value="P-loop containing nucleoside triphosphate hydrolases"/>
    <property type="match status" value="1"/>
</dbReference>
<dbReference type="PANTHER" id="PTHR19338:SF53">
    <property type="entry name" value="RX N-TERMINAL DOMAIN-CONTAINING PROTEIN"/>
    <property type="match status" value="1"/>
</dbReference>
<comment type="caution">
    <text evidence="9">The sequence shown here is derived from an EMBL/GenBank/DDBJ whole genome shotgun (WGS) entry which is preliminary data.</text>
</comment>
<evidence type="ECO:0000256" key="5">
    <source>
        <dbReference type="ARBA" id="ARBA00022821"/>
    </source>
</evidence>
<dbReference type="Gramene" id="TVU03797">
    <property type="protein sequence ID" value="TVU03797"/>
    <property type="gene ID" value="EJB05_50644"/>
</dbReference>
<evidence type="ECO:0008006" key="11">
    <source>
        <dbReference type="Google" id="ProtNLM"/>
    </source>
</evidence>
<gene>
    <name evidence="9" type="ORF">EJB05_50644</name>
</gene>
<dbReference type="Gene3D" id="3.40.50.300">
    <property type="entry name" value="P-loop containing nucleotide triphosphate hydrolases"/>
    <property type="match status" value="1"/>
</dbReference>
<evidence type="ECO:0000256" key="1">
    <source>
        <dbReference type="ARBA" id="ARBA00008894"/>
    </source>
</evidence>
<reference evidence="9 10" key="1">
    <citation type="journal article" date="2019" name="Sci. Rep.">
        <title>A high-quality genome of Eragrostis curvula grass provides insights into Poaceae evolution and supports new strategies to enhance forage quality.</title>
        <authorList>
            <person name="Carballo J."/>
            <person name="Santos B.A.C.M."/>
            <person name="Zappacosta D."/>
            <person name="Garbus I."/>
            <person name="Selva J.P."/>
            <person name="Gallo C.A."/>
            <person name="Diaz A."/>
            <person name="Albertini E."/>
            <person name="Caccamo M."/>
            <person name="Echenique V."/>
        </authorList>
    </citation>
    <scope>NUCLEOTIDE SEQUENCE [LARGE SCALE GENOMIC DNA]</scope>
    <source>
        <strain evidence="10">cv. Victoria</strain>
        <tissue evidence="9">Leaf</tissue>
    </source>
</reference>
<dbReference type="GO" id="GO:0043531">
    <property type="term" value="F:ADP binding"/>
    <property type="evidence" value="ECO:0007669"/>
    <property type="project" value="InterPro"/>
</dbReference>
<dbReference type="Proteomes" id="UP000324897">
    <property type="component" value="Unassembled WGS sequence"/>
</dbReference>
<keyword evidence="10" id="KW-1185">Reference proteome</keyword>
<dbReference type="AlphaFoldDB" id="A0A5J9SXW2"/>
<dbReference type="InterPro" id="IPR002182">
    <property type="entry name" value="NB-ARC"/>
</dbReference>
<organism evidence="9 10">
    <name type="scientific">Eragrostis curvula</name>
    <name type="common">weeping love grass</name>
    <dbReference type="NCBI Taxonomy" id="38414"/>
    <lineage>
        <taxon>Eukaryota</taxon>
        <taxon>Viridiplantae</taxon>
        <taxon>Streptophyta</taxon>
        <taxon>Embryophyta</taxon>
        <taxon>Tracheophyta</taxon>
        <taxon>Spermatophyta</taxon>
        <taxon>Magnoliopsida</taxon>
        <taxon>Liliopsida</taxon>
        <taxon>Poales</taxon>
        <taxon>Poaceae</taxon>
        <taxon>PACMAD clade</taxon>
        <taxon>Chloridoideae</taxon>
        <taxon>Eragrostideae</taxon>
        <taxon>Eragrostidinae</taxon>
        <taxon>Eragrostis</taxon>
    </lineage>
</organism>
<dbReference type="InterPro" id="IPR041118">
    <property type="entry name" value="Rx_N"/>
</dbReference>
<sequence length="284" mass="32222">MEFVTGALRTLLSKLAVLLTDEYKLQRSLRDEIRFLEAELQTMQAALERISEAPVTDNQVRVWVTDVRELSYDIEDSIDIFMVRGRTCPSATLNGFRGFMNRAMNLLTTARVRHRIATDIKGFRALVKEVAGRHDRYKIDSTAVAEQSSTNLDPRLQGMYEESTRLVGLGSPREDLTKMLLMGHESIRKNQLVVIPIVGVGGLGKTTLANVMYQQFRAQFDCHAFVSVSLKPDLKSVLSSILRQVTNQGYTNFETWSIPELVNNIRQFLEDKRGPFNYNNSADL</sequence>
<feature type="coiled-coil region" evidence="6">
    <location>
        <begin position="26"/>
        <end position="53"/>
    </location>
</feature>
<keyword evidence="3" id="KW-0677">Repeat</keyword>
<dbReference type="EMBL" id="RWGY01000140">
    <property type="protein sequence ID" value="TVU03797.1"/>
    <property type="molecule type" value="Genomic_DNA"/>
</dbReference>
<feature type="domain" description="Disease resistance N-terminal" evidence="8">
    <location>
        <begin position="7"/>
        <end position="89"/>
    </location>
</feature>
<proteinExistence type="inferred from homology"/>
<dbReference type="Pfam" id="PF18052">
    <property type="entry name" value="Rx_N"/>
    <property type="match status" value="1"/>
</dbReference>
<dbReference type="PANTHER" id="PTHR19338">
    <property type="entry name" value="TRANSLOCASE OF INNER MITOCHONDRIAL MEMBRANE 13 HOMOLOG"/>
    <property type="match status" value="1"/>
</dbReference>
<dbReference type="InterPro" id="IPR027417">
    <property type="entry name" value="P-loop_NTPase"/>
</dbReference>